<dbReference type="AlphaFoldDB" id="A0A5M8P4U1"/>
<accession>A0A5M8P4U1</accession>
<name>A0A5M8P4U1_9BACT</name>
<comment type="caution">
    <text evidence="1">The sequence shown here is derived from an EMBL/GenBank/DDBJ whole genome shotgun (WGS) entry which is preliminary data.</text>
</comment>
<organism evidence="1 2">
    <name type="scientific">Candidatus Ordinivivax streblomastigis</name>
    <dbReference type="NCBI Taxonomy" id="2540710"/>
    <lineage>
        <taxon>Bacteria</taxon>
        <taxon>Pseudomonadati</taxon>
        <taxon>Bacteroidota</taxon>
        <taxon>Bacteroidia</taxon>
        <taxon>Bacteroidales</taxon>
        <taxon>Candidatus Ordinivivax</taxon>
    </lineage>
</organism>
<evidence type="ECO:0000313" key="2">
    <source>
        <dbReference type="Proteomes" id="UP000324575"/>
    </source>
</evidence>
<dbReference type="Proteomes" id="UP000324575">
    <property type="component" value="Unassembled WGS sequence"/>
</dbReference>
<dbReference type="EMBL" id="SNRX01000001">
    <property type="protein sequence ID" value="KAA6303493.1"/>
    <property type="molecule type" value="Genomic_DNA"/>
</dbReference>
<sequence length="275" mass="32166">MPFDVDFFRNYYLNIKPIVVQFGIECFISIDEVQTGWTLDKIMHMIKKSEYVIVDMSVANSNVMFELGLLWSEILSKRKSKESIILLKRDLENCPCKDMKSMHCWYQRYWNAAEICSDIQGIDYIKHREGKLQDEIAKFLQTAGCKKSIKSKKKHQTTSKLNNTRWTGMWKVEDGTVHEVDLRIGEIGDGRQHTAQITTRKDNNVCKTLKEKMELYCVDDDIMINGIFADDKKYDYDLMHLKIDKQKDILQGVVYSKGNRKGSEITLNKIIKRIK</sequence>
<reference evidence="1 2" key="1">
    <citation type="submission" date="2019-03" db="EMBL/GenBank/DDBJ databases">
        <title>Single cell metagenomics reveals metabolic interactions within the superorganism composed of flagellate Streblomastix strix and complex community of Bacteroidetes bacteria on its surface.</title>
        <authorList>
            <person name="Treitli S.C."/>
            <person name="Kolisko M."/>
            <person name="Husnik F."/>
            <person name="Keeling P."/>
            <person name="Hampl V."/>
        </authorList>
    </citation>
    <scope>NUCLEOTIDE SEQUENCE [LARGE SCALE GENOMIC DNA]</scope>
    <source>
        <strain evidence="1">St1</strain>
    </source>
</reference>
<proteinExistence type="predicted"/>
<protein>
    <submittedName>
        <fullName evidence="1">Uncharacterized protein</fullName>
    </submittedName>
</protein>
<gene>
    <name evidence="1" type="ORF">EZS26_000044</name>
</gene>
<evidence type="ECO:0000313" key="1">
    <source>
        <dbReference type="EMBL" id="KAA6303493.1"/>
    </source>
</evidence>